<name>A0A0E0EC48_9ORYZ</name>
<evidence type="ECO:0000256" key="2">
    <source>
        <dbReference type="ARBA" id="ARBA00022723"/>
    </source>
</evidence>
<dbReference type="PANTHER" id="PTHR24286">
    <property type="entry name" value="CYTOCHROME P450 26"/>
    <property type="match status" value="1"/>
</dbReference>
<keyword evidence="3" id="KW-1133">Transmembrane helix</keyword>
<dbReference type="Proteomes" id="UP000008021">
    <property type="component" value="Chromosome 7"/>
</dbReference>
<evidence type="ECO:0000256" key="5">
    <source>
        <dbReference type="PIRSR" id="PIRSR602401-1"/>
    </source>
</evidence>
<proteinExistence type="predicted"/>
<evidence type="ECO:0000256" key="1">
    <source>
        <dbReference type="ARBA" id="ARBA00022692"/>
    </source>
</evidence>
<keyword evidence="2 5" id="KW-0479">Metal-binding</keyword>
<dbReference type="InterPro" id="IPR001128">
    <property type="entry name" value="Cyt_P450"/>
</dbReference>
<dbReference type="EnsemblPlants" id="OMERI07G13250.1">
    <property type="protein sequence ID" value="OMERI07G13250.1"/>
    <property type="gene ID" value="OMERI07G13250"/>
</dbReference>
<dbReference type="PANTHER" id="PTHR24286:SF152">
    <property type="entry name" value="OS07G0519100 PROTEIN"/>
    <property type="match status" value="1"/>
</dbReference>
<dbReference type="CDD" id="cd11043">
    <property type="entry name" value="CYP90-like"/>
    <property type="match status" value="1"/>
</dbReference>
<dbReference type="GO" id="GO:0004497">
    <property type="term" value="F:monooxygenase activity"/>
    <property type="evidence" value="ECO:0007669"/>
    <property type="project" value="InterPro"/>
</dbReference>
<dbReference type="GO" id="GO:0005506">
    <property type="term" value="F:iron ion binding"/>
    <property type="evidence" value="ECO:0007669"/>
    <property type="project" value="InterPro"/>
</dbReference>
<keyword evidence="4 5" id="KW-0408">Iron</keyword>
<evidence type="ECO:0000256" key="3">
    <source>
        <dbReference type="ARBA" id="ARBA00022989"/>
    </source>
</evidence>
<dbReference type="GO" id="GO:0020037">
    <property type="term" value="F:heme binding"/>
    <property type="evidence" value="ECO:0007669"/>
    <property type="project" value="InterPro"/>
</dbReference>
<dbReference type="GO" id="GO:0016125">
    <property type="term" value="P:sterol metabolic process"/>
    <property type="evidence" value="ECO:0007669"/>
    <property type="project" value="TreeGrafter"/>
</dbReference>
<reference evidence="6" key="2">
    <citation type="submission" date="2018-05" db="EMBL/GenBank/DDBJ databases">
        <title>OmerRS3 (Oryza meridionalis Reference Sequence Version 3).</title>
        <authorList>
            <person name="Zhang J."/>
            <person name="Kudrna D."/>
            <person name="Lee S."/>
            <person name="Talag J."/>
            <person name="Welchert J."/>
            <person name="Wing R.A."/>
        </authorList>
    </citation>
    <scope>NUCLEOTIDE SEQUENCE [LARGE SCALE GENOMIC DNA]</scope>
    <source>
        <strain evidence="6">cv. OR44</strain>
    </source>
</reference>
<evidence type="ECO:0008006" key="8">
    <source>
        <dbReference type="Google" id="ProtNLM"/>
    </source>
</evidence>
<accession>A0A0E0EC48</accession>
<sequence length="432" mass="48922">MSMDSSIPFALLLALLIPILLHVVIRRKYSSYNLPPGSLGFPVIGQTISLLRALHSNTDYQWCQDRIEKYGAVSKMSLFGSPTALLAGPAANHFVFSNQDLIFTETKAINALVGRSILTLSGEELKQVRGALHGYLRPEMVTKYMRKMDEEVRRHIDLNWVGHKTVTTMVKAMLSIPVNIPFTKFNKGLNASRRIRKVLRQIARDMEGALQQGYSSSADDFFTYMLVLRSKGTHSLTVEDIVDNSIVLLAAGYETSSVLITFLIRCLANEPDIFGKITDEQEEIARSKGPNEPLTWMMMKYTWKVALETLRTISPIFGSFRTAIKDIEYRGYHIPKGWQVFHAQSITHLDGKFFNDPIKFDPTRFDNQSLIPPYCFVPFGGGPSMCPGNEFARTETLVAMHYLVRQFRWKLCCKEEGYRKDPLPTPKCSDTA</sequence>
<dbReference type="Gramene" id="OMERI07G13250.1">
    <property type="protein sequence ID" value="OMERI07G13250.1"/>
    <property type="gene ID" value="OMERI07G13250"/>
</dbReference>
<comment type="cofactor">
    <cofactor evidence="5">
        <name>heme</name>
        <dbReference type="ChEBI" id="CHEBI:30413"/>
    </cofactor>
</comment>
<dbReference type="InterPro" id="IPR036396">
    <property type="entry name" value="Cyt_P450_sf"/>
</dbReference>
<evidence type="ECO:0000313" key="7">
    <source>
        <dbReference type="Proteomes" id="UP000008021"/>
    </source>
</evidence>
<feature type="binding site" description="axial binding residue" evidence="5">
    <location>
        <position position="386"/>
    </location>
    <ligand>
        <name>heme</name>
        <dbReference type="ChEBI" id="CHEBI:30413"/>
    </ligand>
    <ligandPart>
        <name>Fe</name>
        <dbReference type="ChEBI" id="CHEBI:18248"/>
    </ligandPart>
</feature>
<keyword evidence="5" id="KW-0349">Heme</keyword>
<dbReference type="SUPFAM" id="SSF48264">
    <property type="entry name" value="Cytochrome P450"/>
    <property type="match status" value="1"/>
</dbReference>
<organism evidence="6">
    <name type="scientific">Oryza meridionalis</name>
    <dbReference type="NCBI Taxonomy" id="40149"/>
    <lineage>
        <taxon>Eukaryota</taxon>
        <taxon>Viridiplantae</taxon>
        <taxon>Streptophyta</taxon>
        <taxon>Embryophyta</taxon>
        <taxon>Tracheophyta</taxon>
        <taxon>Spermatophyta</taxon>
        <taxon>Magnoliopsida</taxon>
        <taxon>Liliopsida</taxon>
        <taxon>Poales</taxon>
        <taxon>Poaceae</taxon>
        <taxon>BOP clade</taxon>
        <taxon>Oryzoideae</taxon>
        <taxon>Oryzeae</taxon>
        <taxon>Oryzinae</taxon>
        <taxon>Oryza</taxon>
    </lineage>
</organism>
<evidence type="ECO:0000256" key="4">
    <source>
        <dbReference type="ARBA" id="ARBA00023004"/>
    </source>
</evidence>
<dbReference type="AlphaFoldDB" id="A0A0E0EC48"/>
<dbReference type="PRINTS" id="PR00385">
    <property type="entry name" value="P450"/>
</dbReference>
<keyword evidence="3" id="KW-0472">Membrane</keyword>
<protein>
    <recommendedName>
        <fullName evidence="8">Cytochrome P450</fullName>
    </recommendedName>
</protein>
<evidence type="ECO:0000313" key="6">
    <source>
        <dbReference type="EnsemblPlants" id="OMERI07G13250.1"/>
    </source>
</evidence>
<dbReference type="Pfam" id="PF00067">
    <property type="entry name" value="p450"/>
    <property type="match status" value="1"/>
</dbReference>
<keyword evidence="7" id="KW-1185">Reference proteome</keyword>
<reference evidence="6" key="1">
    <citation type="submission" date="2015-04" db="UniProtKB">
        <authorList>
            <consortium name="EnsemblPlants"/>
        </authorList>
    </citation>
    <scope>IDENTIFICATION</scope>
</reference>
<keyword evidence="1" id="KW-0812">Transmembrane</keyword>
<dbReference type="GO" id="GO:0016705">
    <property type="term" value="F:oxidoreductase activity, acting on paired donors, with incorporation or reduction of molecular oxygen"/>
    <property type="evidence" value="ECO:0007669"/>
    <property type="project" value="InterPro"/>
</dbReference>
<dbReference type="Gene3D" id="1.10.630.10">
    <property type="entry name" value="Cytochrome P450"/>
    <property type="match status" value="1"/>
</dbReference>
<dbReference type="InterPro" id="IPR002401">
    <property type="entry name" value="Cyt_P450_E_grp-I"/>
</dbReference>
<dbReference type="PRINTS" id="PR00463">
    <property type="entry name" value="EP450I"/>
</dbReference>